<reference evidence="6 7" key="1">
    <citation type="submission" date="2017-02" db="EMBL/GenBank/DDBJ databases">
        <authorList>
            <person name="Peterson S.W."/>
        </authorList>
    </citation>
    <scope>NUCLEOTIDE SEQUENCE [LARGE SCALE GENOMIC DNA]</scope>
    <source>
        <strain evidence="6 7">DSM 22335</strain>
    </source>
</reference>
<name>A0A1T4RVH0_9BACT</name>
<evidence type="ECO:0000259" key="5">
    <source>
        <dbReference type="Pfam" id="PF22780"/>
    </source>
</evidence>
<dbReference type="Gene3D" id="3.50.50.60">
    <property type="entry name" value="FAD/NAD(P)-binding domain"/>
    <property type="match status" value="1"/>
</dbReference>
<evidence type="ECO:0000256" key="3">
    <source>
        <dbReference type="ARBA" id="ARBA00022827"/>
    </source>
</evidence>
<dbReference type="InterPro" id="IPR004792">
    <property type="entry name" value="BaiN-like"/>
</dbReference>
<keyword evidence="2" id="KW-0285">Flavoprotein</keyword>
<accession>A0A1T4RVH0</accession>
<dbReference type="InterPro" id="IPR057661">
    <property type="entry name" value="RsdA/BaiN/AoA(So)_Rossmann"/>
</dbReference>
<proteinExistence type="predicted"/>
<dbReference type="PANTHER" id="PTHR42887">
    <property type="entry name" value="OS12G0638800 PROTEIN"/>
    <property type="match status" value="1"/>
</dbReference>
<evidence type="ECO:0008006" key="8">
    <source>
        <dbReference type="Google" id="ProtNLM"/>
    </source>
</evidence>
<dbReference type="Proteomes" id="UP000190888">
    <property type="component" value="Unassembled WGS sequence"/>
</dbReference>
<evidence type="ECO:0000256" key="2">
    <source>
        <dbReference type="ARBA" id="ARBA00022630"/>
    </source>
</evidence>
<organism evidence="6 7">
    <name type="scientific">Sediminibacterium ginsengisoli</name>
    <dbReference type="NCBI Taxonomy" id="413434"/>
    <lineage>
        <taxon>Bacteria</taxon>
        <taxon>Pseudomonadati</taxon>
        <taxon>Bacteroidota</taxon>
        <taxon>Chitinophagia</taxon>
        <taxon>Chitinophagales</taxon>
        <taxon>Chitinophagaceae</taxon>
        <taxon>Sediminibacterium</taxon>
    </lineage>
</organism>
<keyword evidence="3" id="KW-0274">FAD</keyword>
<gene>
    <name evidence="6" type="ORF">SAMN04488132_11530</name>
</gene>
<dbReference type="InterPro" id="IPR023166">
    <property type="entry name" value="BaiN-like_dom_sf"/>
</dbReference>
<feature type="domain" description="RsdA/BaiN/AoA(So)-like insert" evidence="5">
    <location>
        <begin position="189"/>
        <end position="350"/>
    </location>
</feature>
<sequence>MSNRKQLIVAGGGAAGFFCAVNAARQNPSLSVVLVEKSNKLLSKVKVSGGGRCNTTHACFDIPELVKRYPRGQHFLKKTFHWFNPQNTIEWFGERGVRLKTEADGRMFPVTDQSQTIIDCLLKEADQYGVKVMLQTEIKSIERLEEGFRLQTGTKELRADYLCIATGGYPKSSMFDWLTATGHQVETPVPSLFTFNMPGNPVTELMGISVERAAVKVAGSKLAEEGPLLITHWGMSGPVILRLSAWGARYLAEKNYHFTAIVNWLPEKREEMLREEWPQLRQELAAQKMNHKNPFALPGRLWIYLLAQSGIAADCRWGDLPSREQNRLIKNLTGQEFEVKGKTTFKEEFVTCGGIRLNEIEPNTMESRKIPGLFFAGEVMDVDGITGGFNFQHAWTSGWIAAKAIAERSI</sequence>
<dbReference type="PRINTS" id="PR00368">
    <property type="entry name" value="FADPNR"/>
</dbReference>
<dbReference type="Gene3D" id="1.10.8.260">
    <property type="entry name" value="HI0933 insert domain-like"/>
    <property type="match status" value="1"/>
</dbReference>
<dbReference type="OrthoDB" id="9773233at2"/>
<dbReference type="PANTHER" id="PTHR42887:SF2">
    <property type="entry name" value="OS12G0638800 PROTEIN"/>
    <property type="match status" value="1"/>
</dbReference>
<dbReference type="Gene3D" id="2.40.30.10">
    <property type="entry name" value="Translation factors"/>
    <property type="match status" value="1"/>
</dbReference>
<comment type="cofactor">
    <cofactor evidence="1">
        <name>FAD</name>
        <dbReference type="ChEBI" id="CHEBI:57692"/>
    </cofactor>
</comment>
<feature type="domain" description="RsdA/BaiN/AoA(So)-like Rossmann fold-like" evidence="4">
    <location>
        <begin position="6"/>
        <end position="403"/>
    </location>
</feature>
<dbReference type="SUPFAM" id="SSF160996">
    <property type="entry name" value="HI0933 insert domain-like"/>
    <property type="match status" value="1"/>
</dbReference>
<evidence type="ECO:0000256" key="1">
    <source>
        <dbReference type="ARBA" id="ARBA00001974"/>
    </source>
</evidence>
<dbReference type="Pfam" id="PF22780">
    <property type="entry name" value="HI0933_like_1st"/>
    <property type="match status" value="1"/>
</dbReference>
<evidence type="ECO:0000313" key="7">
    <source>
        <dbReference type="Proteomes" id="UP000190888"/>
    </source>
</evidence>
<evidence type="ECO:0000259" key="4">
    <source>
        <dbReference type="Pfam" id="PF03486"/>
    </source>
</evidence>
<keyword evidence="7" id="KW-1185">Reference proteome</keyword>
<dbReference type="STRING" id="413434.SAMN04488132_11530"/>
<dbReference type="InterPro" id="IPR055178">
    <property type="entry name" value="RsdA/BaiN/AoA(So)-like_dom"/>
</dbReference>
<dbReference type="RefSeq" id="WP_078832831.1">
    <property type="nucleotide sequence ID" value="NZ_FUWH01000015.1"/>
</dbReference>
<dbReference type="SUPFAM" id="SSF51905">
    <property type="entry name" value="FAD/NAD(P)-binding domain"/>
    <property type="match status" value="1"/>
</dbReference>
<dbReference type="NCBIfam" id="TIGR00275">
    <property type="entry name" value="aminoacetone oxidase family FAD-binding enzyme"/>
    <property type="match status" value="1"/>
</dbReference>
<dbReference type="AlphaFoldDB" id="A0A1T4RVH0"/>
<dbReference type="EMBL" id="FUWH01000015">
    <property type="protein sequence ID" value="SKA19945.1"/>
    <property type="molecule type" value="Genomic_DNA"/>
</dbReference>
<dbReference type="Pfam" id="PF03486">
    <property type="entry name" value="HI0933_like"/>
    <property type="match status" value="1"/>
</dbReference>
<dbReference type="InterPro" id="IPR036188">
    <property type="entry name" value="FAD/NAD-bd_sf"/>
</dbReference>
<evidence type="ECO:0000313" key="6">
    <source>
        <dbReference type="EMBL" id="SKA19945.1"/>
    </source>
</evidence>
<dbReference type="PRINTS" id="PR00411">
    <property type="entry name" value="PNDRDTASEI"/>
</dbReference>
<protein>
    <recommendedName>
        <fullName evidence="8">Flavoprotein, HI0933 family</fullName>
    </recommendedName>
</protein>